<keyword evidence="3" id="KW-1185">Reference proteome</keyword>
<dbReference type="Proteomes" id="UP000041254">
    <property type="component" value="Unassembled WGS sequence"/>
</dbReference>
<dbReference type="AlphaFoldDB" id="A0A0G4GL05"/>
<evidence type="ECO:0000256" key="1">
    <source>
        <dbReference type="SAM" id="MobiDB-lite"/>
    </source>
</evidence>
<evidence type="ECO:0000313" key="3">
    <source>
        <dbReference type="Proteomes" id="UP000041254"/>
    </source>
</evidence>
<feature type="compositionally biased region" description="Acidic residues" evidence="1">
    <location>
        <begin position="92"/>
        <end position="101"/>
    </location>
</feature>
<dbReference type="InParanoid" id="A0A0G4GL05"/>
<dbReference type="VEuPathDB" id="CryptoDB:Vbra_114"/>
<gene>
    <name evidence="2" type="ORF">Vbra_114</name>
</gene>
<evidence type="ECO:0000313" key="2">
    <source>
        <dbReference type="EMBL" id="CEM30703.1"/>
    </source>
</evidence>
<feature type="region of interest" description="Disordered" evidence="1">
    <location>
        <begin position="81"/>
        <end position="109"/>
    </location>
</feature>
<proteinExistence type="predicted"/>
<protein>
    <submittedName>
        <fullName evidence="2">Uncharacterized protein</fullName>
    </submittedName>
</protein>
<reference evidence="2 3" key="1">
    <citation type="submission" date="2014-11" db="EMBL/GenBank/DDBJ databases">
        <authorList>
            <person name="Zhu J."/>
            <person name="Qi W."/>
            <person name="Song R."/>
        </authorList>
    </citation>
    <scope>NUCLEOTIDE SEQUENCE [LARGE SCALE GENOMIC DNA]</scope>
</reference>
<dbReference type="PhylomeDB" id="A0A0G4GL05"/>
<name>A0A0G4GL05_VITBC</name>
<sequence length="127" mass="13833">MPGCVRDALKMVVDTTEKYVKSEEDSDAGCLTAIFLPTMLLFPMNRGGRGGYRKWGARFKRFWAGEWQALLDESKNFPHQGRHVFAPHGDGPVEDVLEPSPEDQAASGRATCGAEGAVTCGKAADCR</sequence>
<dbReference type="EMBL" id="CDMY01000703">
    <property type="protein sequence ID" value="CEM30703.1"/>
    <property type="molecule type" value="Genomic_DNA"/>
</dbReference>
<accession>A0A0G4GL05</accession>
<organism evidence="2 3">
    <name type="scientific">Vitrella brassicaformis (strain CCMP3155)</name>
    <dbReference type="NCBI Taxonomy" id="1169540"/>
    <lineage>
        <taxon>Eukaryota</taxon>
        <taxon>Sar</taxon>
        <taxon>Alveolata</taxon>
        <taxon>Colpodellida</taxon>
        <taxon>Vitrellaceae</taxon>
        <taxon>Vitrella</taxon>
    </lineage>
</organism>